<dbReference type="Gene3D" id="1.20.920.10">
    <property type="entry name" value="Bromodomain-like"/>
    <property type="match status" value="1"/>
</dbReference>
<feature type="domain" description="Bromo" evidence="4">
    <location>
        <begin position="358"/>
        <end position="420"/>
    </location>
</feature>
<reference evidence="5 6" key="1">
    <citation type="journal article" date="2010" name="Science">
        <title>Genomic analysis of organismal complexity in the multicellular green alga Volvox carteri.</title>
        <authorList>
            <person name="Prochnik S.E."/>
            <person name="Umen J."/>
            <person name="Nedelcu A.M."/>
            <person name="Hallmann A."/>
            <person name="Miller S.M."/>
            <person name="Nishii I."/>
            <person name="Ferris P."/>
            <person name="Kuo A."/>
            <person name="Mitros T."/>
            <person name="Fritz-Laylin L.K."/>
            <person name="Hellsten U."/>
            <person name="Chapman J."/>
            <person name="Simakov O."/>
            <person name="Rensing S.A."/>
            <person name="Terry A."/>
            <person name="Pangilinan J."/>
            <person name="Kapitonov V."/>
            <person name="Jurka J."/>
            <person name="Salamov A."/>
            <person name="Shapiro H."/>
            <person name="Schmutz J."/>
            <person name="Grimwood J."/>
            <person name="Lindquist E."/>
            <person name="Lucas S."/>
            <person name="Grigoriev I.V."/>
            <person name="Schmitt R."/>
            <person name="Kirk D."/>
            <person name="Rokhsar D.S."/>
        </authorList>
    </citation>
    <scope>NUCLEOTIDE SEQUENCE [LARGE SCALE GENOMIC DNA]</scope>
    <source>
        <strain evidence="6">f. Nagariensis / Eve</strain>
    </source>
</reference>
<feature type="compositionally biased region" description="Basic and acidic residues" evidence="3">
    <location>
        <begin position="508"/>
        <end position="524"/>
    </location>
</feature>
<dbReference type="eggNOG" id="KOG1828">
    <property type="taxonomic scope" value="Eukaryota"/>
</dbReference>
<dbReference type="SMART" id="SM00297">
    <property type="entry name" value="BROMO"/>
    <property type="match status" value="1"/>
</dbReference>
<dbReference type="Pfam" id="PF00439">
    <property type="entry name" value="Bromodomain"/>
    <property type="match status" value="1"/>
</dbReference>
<dbReference type="OrthoDB" id="21449at2759"/>
<evidence type="ECO:0000256" key="3">
    <source>
        <dbReference type="SAM" id="MobiDB-lite"/>
    </source>
</evidence>
<feature type="compositionally biased region" description="Low complexity" evidence="3">
    <location>
        <begin position="266"/>
        <end position="279"/>
    </location>
</feature>
<dbReference type="GeneID" id="9625802"/>
<keyword evidence="6" id="KW-1185">Reference proteome</keyword>
<name>D8UK65_VOLCA</name>
<feature type="compositionally biased region" description="Basic and acidic residues" evidence="3">
    <location>
        <begin position="477"/>
        <end position="494"/>
    </location>
</feature>
<proteinExistence type="predicted"/>
<dbReference type="AlphaFoldDB" id="D8UK65"/>
<feature type="region of interest" description="Disordered" evidence="3">
    <location>
        <begin position="91"/>
        <end position="118"/>
    </location>
</feature>
<dbReference type="PANTHER" id="PTHR22881">
    <property type="entry name" value="BROMODOMAIN CONTAINING PROTEIN"/>
    <property type="match status" value="1"/>
</dbReference>
<dbReference type="SUPFAM" id="SSF47370">
    <property type="entry name" value="Bromodomain"/>
    <property type="match status" value="1"/>
</dbReference>
<keyword evidence="1 2" id="KW-0103">Bromodomain</keyword>
<protein>
    <recommendedName>
        <fullName evidence="4">Bromo domain-containing protein</fullName>
    </recommendedName>
</protein>
<dbReference type="STRING" id="3068.D8UK65"/>
<dbReference type="Proteomes" id="UP000001058">
    <property type="component" value="Unassembled WGS sequence"/>
</dbReference>
<dbReference type="InterPro" id="IPR036427">
    <property type="entry name" value="Bromodomain-like_sf"/>
</dbReference>
<feature type="region of interest" description="Disordered" evidence="3">
    <location>
        <begin position="224"/>
        <end position="284"/>
    </location>
</feature>
<evidence type="ECO:0000256" key="1">
    <source>
        <dbReference type="ARBA" id="ARBA00023117"/>
    </source>
</evidence>
<gene>
    <name evidence="5" type="ORF">VOLCADRAFT_100426</name>
</gene>
<feature type="compositionally biased region" description="Gly residues" evidence="3">
    <location>
        <begin position="231"/>
        <end position="265"/>
    </location>
</feature>
<dbReference type="KEGG" id="vcn:VOLCADRAFT_100426"/>
<dbReference type="InterPro" id="IPR001487">
    <property type="entry name" value="Bromodomain"/>
</dbReference>
<feature type="compositionally biased region" description="Pro residues" evidence="3">
    <location>
        <begin position="178"/>
        <end position="189"/>
    </location>
</feature>
<dbReference type="PRINTS" id="PR00503">
    <property type="entry name" value="BROMODOMAIN"/>
</dbReference>
<organism evidence="6">
    <name type="scientific">Volvox carteri f. nagariensis</name>
    <dbReference type="NCBI Taxonomy" id="3068"/>
    <lineage>
        <taxon>Eukaryota</taxon>
        <taxon>Viridiplantae</taxon>
        <taxon>Chlorophyta</taxon>
        <taxon>core chlorophytes</taxon>
        <taxon>Chlorophyceae</taxon>
        <taxon>CS clade</taxon>
        <taxon>Chlamydomonadales</taxon>
        <taxon>Volvocaceae</taxon>
        <taxon>Volvox</taxon>
    </lineage>
</organism>
<evidence type="ECO:0000259" key="4">
    <source>
        <dbReference type="PROSITE" id="PS50014"/>
    </source>
</evidence>
<sequence>MPGKISVFRSVTSTNLSFYRLPPPKSLLNPLQYLFRRKDYEERDEQYHEGQEQQKVFVILMFSQTSLRNRSPVRPFRAHNSHCIYKATRTSNRPIGLDSTPTGQARPPLPPSSGGGGAIAKVRLSEEARMIALQVNQAYAGSGGGGGGERGGAGAGANGGTAGVGRGEGAKGGGGTPKPAPVPGPPPQAPQQLVAPLPSGEGPPIKKIKLKMGNLASLAARIARGEPTGPEDGGGGAAGGGGGGGGGGSGVPAPRDGGGGNGNGSGAVAAAPGAPRSGPAAPPRLPFKLKIPVLSAAGSGAGGGIGGGGGGMAVAAAAAGGGGGGGGRGRGRSSDYAGKFDLERCFEQIVKQDKDGLFAKPVTDDVAPGYSEVIKNPIDLSVIRERLRNGNYDTWGSLEADLVLMTNNAKTYNPEGSTAWWHAEMMEKMTLKYISCGRAGMQNYRGVAASVWRDLRKPAEGTAAIPLLPRYTSAGPRLDKNGNERDPAERRRQQQDANAEAANLMLDSRLRERRPGPGALRDDVVLWPSSSTDPRVAGGAGGVGGVAGLGGVGGVGGPGGPGRRKHRTQGLRAIEADARRLMAAQAGDNRFSYRSKPPNSVAPFVNMGGLANGASPEGLPYAIVRPSLQPAYLPCDSVADAYATSLARFMSRCGKLVQVVLPSSNGYGSPPRRRLPTPPS</sequence>
<dbReference type="PROSITE" id="PS50014">
    <property type="entry name" value="BROMODOMAIN_2"/>
    <property type="match status" value="1"/>
</dbReference>
<dbReference type="InParanoid" id="D8UK65"/>
<evidence type="ECO:0000313" key="6">
    <source>
        <dbReference type="Proteomes" id="UP000001058"/>
    </source>
</evidence>
<accession>D8UK65</accession>
<evidence type="ECO:0000313" key="5">
    <source>
        <dbReference type="EMBL" id="EFJ39873.1"/>
    </source>
</evidence>
<feature type="compositionally biased region" description="Gly residues" evidence="3">
    <location>
        <begin position="141"/>
        <end position="176"/>
    </location>
</feature>
<dbReference type="EMBL" id="GL378439">
    <property type="protein sequence ID" value="EFJ39873.1"/>
    <property type="molecule type" value="Genomic_DNA"/>
</dbReference>
<dbReference type="PANTHER" id="PTHR22881:SF27">
    <property type="entry name" value="BROMODOMAIN CONTAINING 7_9"/>
    <property type="match status" value="1"/>
</dbReference>
<feature type="region of interest" description="Disordered" evidence="3">
    <location>
        <begin position="466"/>
        <end position="526"/>
    </location>
</feature>
<dbReference type="CDD" id="cd04369">
    <property type="entry name" value="Bromodomain"/>
    <property type="match status" value="1"/>
</dbReference>
<dbReference type="InterPro" id="IPR051831">
    <property type="entry name" value="Bromodomain_contain_prot"/>
</dbReference>
<evidence type="ECO:0000256" key="2">
    <source>
        <dbReference type="PROSITE-ProRule" id="PRU00035"/>
    </source>
</evidence>
<feature type="compositionally biased region" description="Polar residues" evidence="3">
    <location>
        <begin position="91"/>
        <end position="103"/>
    </location>
</feature>
<dbReference type="RefSeq" id="XP_002959050.1">
    <property type="nucleotide sequence ID" value="XM_002959004.1"/>
</dbReference>
<feature type="region of interest" description="Disordered" evidence="3">
    <location>
        <begin position="141"/>
        <end position="207"/>
    </location>
</feature>